<keyword evidence="2" id="KW-0378">Hydrolase</keyword>
<evidence type="ECO:0000259" key="1">
    <source>
        <dbReference type="PROSITE" id="PS51832"/>
    </source>
</evidence>
<dbReference type="InterPro" id="IPR006675">
    <property type="entry name" value="HDIG_dom"/>
</dbReference>
<accession>A0ABW1V3W0</accession>
<dbReference type="GO" id="GO:0016787">
    <property type="term" value="F:hydrolase activity"/>
    <property type="evidence" value="ECO:0007669"/>
    <property type="project" value="UniProtKB-KW"/>
</dbReference>
<feature type="domain" description="HD-GYP" evidence="1">
    <location>
        <begin position="108"/>
        <end position="304"/>
    </location>
</feature>
<evidence type="ECO:0000313" key="2">
    <source>
        <dbReference type="EMBL" id="MFC6333270.1"/>
    </source>
</evidence>
<dbReference type="PROSITE" id="PS51832">
    <property type="entry name" value="HD_GYP"/>
    <property type="match status" value="1"/>
</dbReference>
<dbReference type="PANTHER" id="PTHR43155:SF2">
    <property type="entry name" value="CYCLIC DI-GMP PHOSPHODIESTERASE PA4108"/>
    <property type="match status" value="1"/>
</dbReference>
<organism evidence="2 3">
    <name type="scientific">Paenibacillus septentrionalis</name>
    <dbReference type="NCBI Taxonomy" id="429342"/>
    <lineage>
        <taxon>Bacteria</taxon>
        <taxon>Bacillati</taxon>
        <taxon>Bacillota</taxon>
        <taxon>Bacilli</taxon>
        <taxon>Bacillales</taxon>
        <taxon>Paenibacillaceae</taxon>
        <taxon>Paenibacillus</taxon>
    </lineage>
</organism>
<dbReference type="RefSeq" id="WP_379234551.1">
    <property type="nucleotide sequence ID" value="NZ_JBHSTE010000003.1"/>
</dbReference>
<name>A0ABW1V3W0_9BACL</name>
<keyword evidence="3" id="KW-1185">Reference proteome</keyword>
<proteinExistence type="predicted"/>
<reference evidence="3" key="1">
    <citation type="journal article" date="2019" name="Int. J. Syst. Evol. Microbiol.">
        <title>The Global Catalogue of Microorganisms (GCM) 10K type strain sequencing project: providing services to taxonomists for standard genome sequencing and annotation.</title>
        <authorList>
            <consortium name="The Broad Institute Genomics Platform"/>
            <consortium name="The Broad Institute Genome Sequencing Center for Infectious Disease"/>
            <person name="Wu L."/>
            <person name="Ma J."/>
        </authorList>
    </citation>
    <scope>NUCLEOTIDE SEQUENCE [LARGE SCALE GENOMIC DNA]</scope>
    <source>
        <strain evidence="3">PCU 280</strain>
    </source>
</reference>
<dbReference type="NCBIfam" id="TIGR00277">
    <property type="entry name" value="HDIG"/>
    <property type="match status" value="1"/>
</dbReference>
<dbReference type="InterPro" id="IPR037522">
    <property type="entry name" value="HD_GYP_dom"/>
</dbReference>
<dbReference type="EMBL" id="JBHSTE010000003">
    <property type="protein sequence ID" value="MFC6333270.1"/>
    <property type="molecule type" value="Genomic_DNA"/>
</dbReference>
<dbReference type="EC" id="3.1.4.-" evidence="2"/>
<protein>
    <submittedName>
        <fullName evidence="2">HD-GYP domain-containing protein</fullName>
        <ecNumber evidence="2">3.1.4.-</ecNumber>
    </submittedName>
</protein>
<dbReference type="CDD" id="cd00077">
    <property type="entry name" value="HDc"/>
    <property type="match status" value="1"/>
</dbReference>
<dbReference type="SUPFAM" id="SSF109604">
    <property type="entry name" value="HD-domain/PDEase-like"/>
    <property type="match status" value="1"/>
</dbReference>
<dbReference type="InterPro" id="IPR003607">
    <property type="entry name" value="HD/PDEase_dom"/>
</dbReference>
<dbReference type="PANTHER" id="PTHR43155">
    <property type="entry name" value="CYCLIC DI-GMP PHOSPHODIESTERASE PA4108-RELATED"/>
    <property type="match status" value="1"/>
</dbReference>
<sequence>MDYPMLSLQDAIGSKLTKDIVNNRGVLLVPASTIIGREHIRILELHEIELTHSDITSIGPYANMEHDHNTNIINEAVLEVGHLFEEVRETRQISLSNFRKNVIPIIQDVATQGNPLFTLFASLQSKDDYTYRHNVAVGAISNLIGNWMGLERNELLQLTTAALLHDVGKMLIPSEILIKPEKLTPEEFSVMKSHTVLGYELLKKTVGVTHRQALVALQHHERMDGSGYPFGIKKEKIDLFSRIVSVADVFHAMTSKRTYRDPSPFYEVLFQIRNDAFGILDPAITKLFIEKIMNSLIGHSVELTDGSEGIILMINANEPIRPLIQISDRYLDLSKELQIHIKQIH</sequence>
<dbReference type="Proteomes" id="UP001596233">
    <property type="component" value="Unassembled WGS sequence"/>
</dbReference>
<evidence type="ECO:0000313" key="3">
    <source>
        <dbReference type="Proteomes" id="UP001596233"/>
    </source>
</evidence>
<comment type="caution">
    <text evidence="2">The sequence shown here is derived from an EMBL/GenBank/DDBJ whole genome shotgun (WGS) entry which is preliminary data.</text>
</comment>
<dbReference type="SMART" id="SM00471">
    <property type="entry name" value="HDc"/>
    <property type="match status" value="1"/>
</dbReference>
<dbReference type="Pfam" id="PF13487">
    <property type="entry name" value="HD_5"/>
    <property type="match status" value="1"/>
</dbReference>
<dbReference type="Gene3D" id="1.10.3210.10">
    <property type="entry name" value="Hypothetical protein af1432"/>
    <property type="match status" value="1"/>
</dbReference>
<gene>
    <name evidence="2" type="ORF">ACFP56_11595</name>
</gene>